<feature type="transmembrane region" description="Helical" evidence="6">
    <location>
        <begin position="167"/>
        <end position="187"/>
    </location>
</feature>
<feature type="transmembrane region" description="Helical" evidence="6">
    <location>
        <begin position="79"/>
        <end position="98"/>
    </location>
</feature>
<evidence type="ECO:0000256" key="1">
    <source>
        <dbReference type="ARBA" id="ARBA00004651"/>
    </source>
</evidence>
<evidence type="ECO:0000256" key="3">
    <source>
        <dbReference type="ARBA" id="ARBA00022692"/>
    </source>
</evidence>
<dbReference type="InterPro" id="IPR036259">
    <property type="entry name" value="MFS_trans_sf"/>
</dbReference>
<evidence type="ECO:0000259" key="7">
    <source>
        <dbReference type="PROSITE" id="PS50850"/>
    </source>
</evidence>
<dbReference type="Gene3D" id="1.20.1720.10">
    <property type="entry name" value="Multidrug resistance protein D"/>
    <property type="match status" value="1"/>
</dbReference>
<sequence>MEEKEAASYKWLCLMVIIIGTFMAFLDTSIVNIALPKIMSIFSTSLDTGRWVLTGYMLAAGAVIPLTGYLEEVLGYKKVYVFAIVVFTIGSFLCGISWSIDVLIFARILQAIGGGMIMPVGMSTLYKVIPKEKIGLAAGIYGISIMVAPAIGPTLGGYIVQYLSWNLIFNINVPIGIIGTILAVAILKEDVKKSDKKLDFIGVKSAKNISLFS</sequence>
<evidence type="ECO:0000313" key="9">
    <source>
        <dbReference type="Proteomes" id="UP000033115"/>
    </source>
</evidence>
<evidence type="ECO:0000256" key="6">
    <source>
        <dbReference type="SAM" id="Phobius"/>
    </source>
</evidence>
<keyword evidence="3 6" id="KW-0812">Transmembrane</keyword>
<dbReference type="PANTHER" id="PTHR42718:SF9">
    <property type="entry name" value="MAJOR FACILITATOR SUPERFAMILY MULTIDRUG TRANSPORTER MFSC"/>
    <property type="match status" value="1"/>
</dbReference>
<keyword evidence="2" id="KW-0813">Transport</keyword>
<organism evidence="8 9">
    <name type="scientific">Clostridium scatologenes</name>
    <dbReference type="NCBI Taxonomy" id="1548"/>
    <lineage>
        <taxon>Bacteria</taxon>
        <taxon>Bacillati</taxon>
        <taxon>Bacillota</taxon>
        <taxon>Clostridia</taxon>
        <taxon>Eubacteriales</taxon>
        <taxon>Clostridiaceae</taxon>
        <taxon>Clostridium</taxon>
    </lineage>
</organism>
<accession>A0A0E3K116</accession>
<feature type="transmembrane region" description="Helical" evidence="6">
    <location>
        <begin position="104"/>
        <end position="126"/>
    </location>
</feature>
<dbReference type="PRINTS" id="PR01036">
    <property type="entry name" value="TCRTETB"/>
</dbReference>
<evidence type="ECO:0000256" key="4">
    <source>
        <dbReference type="ARBA" id="ARBA00022989"/>
    </source>
</evidence>
<dbReference type="InterPro" id="IPR011701">
    <property type="entry name" value="MFS"/>
</dbReference>
<feature type="transmembrane region" description="Helical" evidence="6">
    <location>
        <begin position="138"/>
        <end position="161"/>
    </location>
</feature>
<feature type="transmembrane region" description="Helical" evidence="6">
    <location>
        <begin position="12"/>
        <end position="31"/>
    </location>
</feature>
<dbReference type="STRING" id="1548.CSCA_2402"/>
<evidence type="ECO:0000256" key="2">
    <source>
        <dbReference type="ARBA" id="ARBA00022448"/>
    </source>
</evidence>
<dbReference type="KEGG" id="csq:CSCA_2402"/>
<dbReference type="HOGENOM" id="CLU_000960_10_5_9"/>
<reference evidence="8 9" key="1">
    <citation type="journal article" date="2015" name="J. Biotechnol.">
        <title>Complete genome sequence of a malodorant-producing acetogen, Clostridium scatologenes ATCC 25775(T).</title>
        <authorList>
            <person name="Zhu Z."/>
            <person name="Guo T."/>
            <person name="Zheng H."/>
            <person name="Song T."/>
            <person name="Ouyang P."/>
            <person name="Xie J."/>
        </authorList>
    </citation>
    <scope>NUCLEOTIDE SEQUENCE [LARGE SCALE GENOMIC DNA]</scope>
    <source>
        <strain evidence="8 9">ATCC 25775</strain>
    </source>
</reference>
<keyword evidence="9" id="KW-1185">Reference proteome</keyword>
<gene>
    <name evidence="8" type="ORF">CSCA_2402</name>
</gene>
<dbReference type="GO" id="GO:0022857">
    <property type="term" value="F:transmembrane transporter activity"/>
    <property type="evidence" value="ECO:0007669"/>
    <property type="project" value="InterPro"/>
</dbReference>
<dbReference type="Proteomes" id="UP000033115">
    <property type="component" value="Chromosome"/>
</dbReference>
<name>A0A0E3K116_CLOSL</name>
<feature type="domain" description="Major facilitator superfamily (MFS) profile" evidence="7">
    <location>
        <begin position="13"/>
        <end position="213"/>
    </location>
</feature>
<dbReference type="AlphaFoldDB" id="A0A0E3K116"/>
<dbReference type="GO" id="GO:0005886">
    <property type="term" value="C:plasma membrane"/>
    <property type="evidence" value="ECO:0007669"/>
    <property type="project" value="UniProtKB-SubCell"/>
</dbReference>
<proteinExistence type="predicted"/>
<dbReference type="EMBL" id="CP009933">
    <property type="protein sequence ID" value="AKA69527.1"/>
    <property type="molecule type" value="Genomic_DNA"/>
</dbReference>
<evidence type="ECO:0000313" key="8">
    <source>
        <dbReference type="EMBL" id="AKA69527.1"/>
    </source>
</evidence>
<dbReference type="SUPFAM" id="SSF103473">
    <property type="entry name" value="MFS general substrate transporter"/>
    <property type="match status" value="1"/>
</dbReference>
<keyword evidence="4 6" id="KW-1133">Transmembrane helix</keyword>
<evidence type="ECO:0000256" key="5">
    <source>
        <dbReference type="ARBA" id="ARBA00023136"/>
    </source>
</evidence>
<dbReference type="PROSITE" id="PS50850">
    <property type="entry name" value="MFS"/>
    <property type="match status" value="1"/>
</dbReference>
<dbReference type="InterPro" id="IPR020846">
    <property type="entry name" value="MFS_dom"/>
</dbReference>
<comment type="subcellular location">
    <subcellularLocation>
        <location evidence="1">Cell membrane</location>
        <topology evidence="1">Multi-pass membrane protein</topology>
    </subcellularLocation>
</comment>
<protein>
    <submittedName>
        <fullName evidence="8">Drug resistance transporter, EmrB/QacA subfamily</fullName>
    </submittedName>
</protein>
<feature type="transmembrane region" description="Helical" evidence="6">
    <location>
        <begin position="51"/>
        <end position="70"/>
    </location>
</feature>
<dbReference type="PANTHER" id="PTHR42718">
    <property type="entry name" value="MAJOR FACILITATOR SUPERFAMILY MULTIDRUG TRANSPORTER MFSC"/>
    <property type="match status" value="1"/>
</dbReference>
<dbReference type="RefSeq" id="WP_278280519.1">
    <property type="nucleotide sequence ID" value="NZ_CP009933.1"/>
</dbReference>
<dbReference type="Pfam" id="PF07690">
    <property type="entry name" value="MFS_1"/>
    <property type="match status" value="1"/>
</dbReference>
<keyword evidence="5 6" id="KW-0472">Membrane</keyword>